<proteinExistence type="inferred from homology"/>
<dbReference type="GO" id="GO:0003677">
    <property type="term" value="F:DNA binding"/>
    <property type="evidence" value="ECO:0007669"/>
    <property type="project" value="UniProtKB-KW"/>
</dbReference>
<evidence type="ECO:0000256" key="2">
    <source>
        <dbReference type="ARBA" id="ARBA00022747"/>
    </source>
</evidence>
<keyword evidence="3" id="KW-0238">DNA-binding</keyword>
<dbReference type="Proteomes" id="UP000249467">
    <property type="component" value="Unassembled WGS sequence"/>
</dbReference>
<accession>A0A2W4WFQ1</accession>
<dbReference type="InterPro" id="IPR052021">
    <property type="entry name" value="Type-I_RS_S_subunit"/>
</dbReference>
<sequence>MLNQKIQFDDEPSKLEKLVSITQGIQVVRYQGNDMNYRLVSPRHLDGFYLKADLDAVALSKVDLKKYQLHTNDIVMTIKYKIGKASLVTEDIEGSLADQNLAILHCIDTSKVLPRYLVAIINSEWFFQYQLSPIMGLSTVTSISLSQLRNLKVPVPDQHTQKKIADLFFTLEEIKTSSLKALEIRQKLAESSLFELFGENV</sequence>
<dbReference type="Gene3D" id="3.90.220.20">
    <property type="entry name" value="DNA methylase specificity domains"/>
    <property type="match status" value="1"/>
</dbReference>
<comment type="caution">
    <text evidence="5">The sequence shown here is derived from an EMBL/GenBank/DDBJ whole genome shotgun (WGS) entry which is preliminary data.</text>
</comment>
<dbReference type="AlphaFoldDB" id="A0A2W4WFQ1"/>
<dbReference type="SUPFAM" id="SSF116734">
    <property type="entry name" value="DNA methylase specificity domain"/>
    <property type="match status" value="1"/>
</dbReference>
<dbReference type="Pfam" id="PF01420">
    <property type="entry name" value="Methylase_S"/>
    <property type="match status" value="1"/>
</dbReference>
<reference evidence="5 6" key="2">
    <citation type="submission" date="2018-06" db="EMBL/GenBank/DDBJ databases">
        <title>Metagenomic assembly of (sub)arctic Cyanobacteria and their associated microbiome from non-axenic cultures.</title>
        <authorList>
            <person name="Baurain D."/>
        </authorList>
    </citation>
    <scope>NUCLEOTIDE SEQUENCE [LARGE SCALE GENOMIC DNA]</scope>
    <source>
        <strain evidence="5">ULC066bin1</strain>
    </source>
</reference>
<feature type="domain" description="Type I restriction modification DNA specificity" evidence="4">
    <location>
        <begin position="60"/>
        <end position="180"/>
    </location>
</feature>
<dbReference type="InterPro" id="IPR000055">
    <property type="entry name" value="Restrct_endonuc_typeI_TRD"/>
</dbReference>
<evidence type="ECO:0000256" key="1">
    <source>
        <dbReference type="ARBA" id="ARBA00010923"/>
    </source>
</evidence>
<organism evidence="5 6">
    <name type="scientific">Pseudanabaena frigida</name>
    <dbReference type="NCBI Taxonomy" id="945775"/>
    <lineage>
        <taxon>Bacteria</taxon>
        <taxon>Bacillati</taxon>
        <taxon>Cyanobacteriota</taxon>
        <taxon>Cyanophyceae</taxon>
        <taxon>Pseudanabaenales</taxon>
        <taxon>Pseudanabaenaceae</taxon>
        <taxon>Pseudanabaena</taxon>
    </lineage>
</organism>
<gene>
    <name evidence="5" type="ORF">DCF19_03545</name>
</gene>
<evidence type="ECO:0000259" key="4">
    <source>
        <dbReference type="Pfam" id="PF01420"/>
    </source>
</evidence>
<dbReference type="PANTHER" id="PTHR30408">
    <property type="entry name" value="TYPE-1 RESTRICTION ENZYME ECOKI SPECIFICITY PROTEIN"/>
    <property type="match status" value="1"/>
</dbReference>
<dbReference type="EMBL" id="QBML01000004">
    <property type="protein sequence ID" value="PZO43716.1"/>
    <property type="molecule type" value="Genomic_DNA"/>
</dbReference>
<dbReference type="PANTHER" id="PTHR30408:SF12">
    <property type="entry name" value="TYPE I RESTRICTION ENZYME MJAVIII SPECIFICITY SUBUNIT"/>
    <property type="match status" value="1"/>
</dbReference>
<protein>
    <recommendedName>
        <fullName evidence="4">Type I restriction modification DNA specificity domain-containing protein</fullName>
    </recommendedName>
</protein>
<evidence type="ECO:0000313" key="6">
    <source>
        <dbReference type="Proteomes" id="UP000249467"/>
    </source>
</evidence>
<dbReference type="GO" id="GO:0009307">
    <property type="term" value="P:DNA restriction-modification system"/>
    <property type="evidence" value="ECO:0007669"/>
    <property type="project" value="UniProtKB-KW"/>
</dbReference>
<comment type="similarity">
    <text evidence="1">Belongs to the type-I restriction system S methylase family.</text>
</comment>
<keyword evidence="2" id="KW-0680">Restriction system</keyword>
<evidence type="ECO:0000256" key="3">
    <source>
        <dbReference type="ARBA" id="ARBA00023125"/>
    </source>
</evidence>
<name>A0A2W4WFQ1_9CYAN</name>
<evidence type="ECO:0000313" key="5">
    <source>
        <dbReference type="EMBL" id="PZO43716.1"/>
    </source>
</evidence>
<reference evidence="5 6" key="1">
    <citation type="submission" date="2018-04" db="EMBL/GenBank/DDBJ databases">
        <authorList>
            <person name="Go L.Y."/>
            <person name="Mitchell J.A."/>
        </authorList>
    </citation>
    <scope>NUCLEOTIDE SEQUENCE [LARGE SCALE GENOMIC DNA]</scope>
    <source>
        <strain evidence="5">ULC066bin1</strain>
    </source>
</reference>
<dbReference type="InterPro" id="IPR044946">
    <property type="entry name" value="Restrct_endonuc_typeI_TRD_sf"/>
</dbReference>